<evidence type="ECO:0000313" key="1">
    <source>
        <dbReference type="EMBL" id="QKD04281.1"/>
    </source>
</evidence>
<dbReference type="InterPro" id="IPR029465">
    <property type="entry name" value="ATPgrasp_TupA"/>
</dbReference>
<name>A0A6M7WYS8_RHILI</name>
<dbReference type="EMBL" id="CP033367">
    <property type="protein sequence ID" value="QKD04281.1"/>
    <property type="molecule type" value="Genomic_DNA"/>
</dbReference>
<dbReference type="Pfam" id="PF14305">
    <property type="entry name" value="ATPgrasp_TupA"/>
    <property type="match status" value="1"/>
</dbReference>
<dbReference type="Proteomes" id="UP000503017">
    <property type="component" value="Chromosome"/>
</dbReference>
<gene>
    <name evidence="1" type="ORF">EB235_24675</name>
</gene>
<protein>
    <recommendedName>
        <fullName evidence="3">Teichuronopeptide biosynthesis TupA-like protein</fullName>
    </recommendedName>
</protein>
<proteinExistence type="predicted"/>
<dbReference type="AlphaFoldDB" id="A0A6M7WYS8"/>
<accession>A0A6M7WYS8</accession>
<reference evidence="1 2" key="1">
    <citation type="submission" date="2018-10" db="EMBL/GenBank/DDBJ databases">
        <authorList>
            <person name="Perry B.J."/>
            <person name="Sullivan J.T."/>
            <person name="Murphy R.J.T."/>
            <person name="Ramsay J.P."/>
            <person name="Ronson C.W."/>
        </authorList>
    </citation>
    <scope>NUCLEOTIDE SEQUENCE [LARGE SCALE GENOMIC DNA]</scope>
    <source>
        <strain evidence="1 2">R88b</strain>
    </source>
</reference>
<organism evidence="1 2">
    <name type="scientific">Mesorhizobium loti R88b</name>
    <dbReference type="NCBI Taxonomy" id="935548"/>
    <lineage>
        <taxon>Bacteria</taxon>
        <taxon>Pseudomonadati</taxon>
        <taxon>Pseudomonadota</taxon>
        <taxon>Alphaproteobacteria</taxon>
        <taxon>Hyphomicrobiales</taxon>
        <taxon>Phyllobacteriaceae</taxon>
        <taxon>Mesorhizobium</taxon>
    </lineage>
</organism>
<sequence>MTANVSRTNRLVLSVARLWLMLRHPALIVRFVMKMGYLPNPAAPVRYHELLLWRKILDHNPLFVTLTDKLAAKAHIHDACPGIAVPRTLWSGRNPADIPPGLLAGDVVVKANHGCAMNMFVANGEPDRAAVVRKARHWLNKTYGRRDGEWAYWPIVPTVFVEERLPLCGGTIATDIKVHICSGVISHVWVEDKHAERSLLFDREGNPLPGRDPDYPREDQALPVNARLIDYVTQAISMAPGIAGDLDYVRIDFLVTDERLHAGEIVIYTAAGYGTWTNPAIAAEIERLWRLDQSAFLRRRHRGAMRLYADALRARCRSGANR</sequence>
<evidence type="ECO:0000313" key="2">
    <source>
        <dbReference type="Proteomes" id="UP000503017"/>
    </source>
</evidence>
<evidence type="ECO:0008006" key="3">
    <source>
        <dbReference type="Google" id="ProtNLM"/>
    </source>
</evidence>